<name>A0A963YR65_9PROT</name>
<evidence type="ECO:0000313" key="1">
    <source>
        <dbReference type="EMBL" id="MCB8874973.1"/>
    </source>
</evidence>
<proteinExistence type="predicted"/>
<dbReference type="Proteomes" id="UP000708298">
    <property type="component" value="Unassembled WGS sequence"/>
</dbReference>
<dbReference type="EMBL" id="JAESVB010000002">
    <property type="protein sequence ID" value="MCB8874973.1"/>
    <property type="molecule type" value="Genomic_DNA"/>
</dbReference>
<evidence type="ECO:0008006" key="3">
    <source>
        <dbReference type="Google" id="ProtNLM"/>
    </source>
</evidence>
<accession>A0A963YR65</accession>
<comment type="caution">
    <text evidence="1">The sequence shown here is derived from an EMBL/GenBank/DDBJ whole genome shotgun (WGS) entry which is preliminary data.</text>
</comment>
<dbReference type="AlphaFoldDB" id="A0A963YR65"/>
<dbReference type="GO" id="GO:0016757">
    <property type="term" value="F:glycosyltransferase activity"/>
    <property type="evidence" value="ECO:0007669"/>
    <property type="project" value="InterPro"/>
</dbReference>
<dbReference type="SUPFAM" id="SSF53756">
    <property type="entry name" value="UDP-Glycosyltransferase/glycogen phosphorylase"/>
    <property type="match status" value="1"/>
</dbReference>
<reference evidence="1" key="2">
    <citation type="submission" date="2021-01" db="EMBL/GenBank/DDBJ databases">
        <authorList>
            <person name="Mieszkin S."/>
            <person name="Pouder E."/>
            <person name="Alain K."/>
        </authorList>
    </citation>
    <scope>NUCLEOTIDE SEQUENCE</scope>
    <source>
        <strain evidence="1">HW T2.11</strain>
    </source>
</reference>
<keyword evidence="2" id="KW-1185">Reference proteome</keyword>
<evidence type="ECO:0000313" key="2">
    <source>
        <dbReference type="Proteomes" id="UP000708298"/>
    </source>
</evidence>
<dbReference type="Gene3D" id="3.40.50.2000">
    <property type="entry name" value="Glycogen Phosphorylase B"/>
    <property type="match status" value="1"/>
</dbReference>
<sequence length="291" mass="31024">MSLTTVLNGFGISLGDGIIGLQALSVARATGAIQGRVVLGRTEPSAKPLLPQLYERATDLAEIWPMDLAPRDGQVIDIRDFAHDPAFARISMIDFFLAKLGINPHAISSDEKRNRWLAPRMAPLPDMGLPTGYVLLCPKASIALRDMPPEAHLALQLGLAARGFGPVVTQGEPVEGAIAAPFCPSIEALAALVAGARAVVSTDTAILHLADAYSVPCLALMTTHRPEWRVRDYPYCLPYRLPVTGVPESAEFVRGPEDLAAVRAAWFSDGAGLGWVGPLLDQFVAFAAARA</sequence>
<reference evidence="1" key="1">
    <citation type="journal article" date="2021" name="Microorganisms">
        <title>Acidisoma silvae sp. nov. and Acidisomacellulosilytica sp. nov., Two Acidophilic Bacteria Isolated from Decaying Wood, Hydrolyzing Cellulose and Producing Poly-3-hydroxybutyrate.</title>
        <authorList>
            <person name="Mieszkin S."/>
            <person name="Pouder E."/>
            <person name="Uroz S."/>
            <person name="Simon-Colin C."/>
            <person name="Alain K."/>
        </authorList>
    </citation>
    <scope>NUCLEOTIDE SEQUENCE</scope>
    <source>
        <strain evidence="1">HW T2.11</strain>
    </source>
</reference>
<protein>
    <recommendedName>
        <fullName evidence="3">Lipopolysaccharide heptosyltransferase family protein</fullName>
    </recommendedName>
</protein>
<dbReference type="InterPro" id="IPR002201">
    <property type="entry name" value="Glyco_trans_9"/>
</dbReference>
<dbReference type="Pfam" id="PF01075">
    <property type="entry name" value="Glyco_transf_9"/>
    <property type="match status" value="1"/>
</dbReference>
<dbReference type="RefSeq" id="WP_227320623.1">
    <property type="nucleotide sequence ID" value="NZ_JAESVB010000002.1"/>
</dbReference>
<organism evidence="1 2">
    <name type="scientific">Acidisoma silvae</name>
    <dbReference type="NCBI Taxonomy" id="2802396"/>
    <lineage>
        <taxon>Bacteria</taxon>
        <taxon>Pseudomonadati</taxon>
        <taxon>Pseudomonadota</taxon>
        <taxon>Alphaproteobacteria</taxon>
        <taxon>Acetobacterales</taxon>
        <taxon>Acidocellaceae</taxon>
        <taxon>Acidisoma</taxon>
    </lineage>
</organism>
<gene>
    <name evidence="1" type="ORF">ASILVAE211_07245</name>
</gene>